<dbReference type="InterPro" id="IPR049087">
    <property type="entry name" value="TAF1C_beta-prop"/>
</dbReference>
<dbReference type="Proteomes" id="UP000695023">
    <property type="component" value="Unplaced"/>
</dbReference>
<dbReference type="RefSeq" id="XP_005725556.1">
    <property type="nucleotide sequence ID" value="XM_005725499.1"/>
</dbReference>
<reference evidence="4" key="1">
    <citation type="submission" date="2023-09" db="UniProtKB">
        <authorList>
            <consortium name="Ensembl"/>
        </authorList>
    </citation>
    <scope>IDENTIFICATION</scope>
</reference>
<dbReference type="PANTHER" id="PTHR15319:SF1">
    <property type="entry name" value="TATA BOX-BINDING PROTEIN-ASSOCIATED FACTOR RNA POLYMERASE I SUBUNIT C"/>
    <property type="match status" value="1"/>
</dbReference>
<dbReference type="PANTHER" id="PTHR15319">
    <property type="entry name" value="TATA BOX-BINDING PROTEIN ASSOCIATED FACTOR RNA POLYMERASE I SUBUNIT C"/>
    <property type="match status" value="1"/>
</dbReference>
<evidence type="ECO:0000259" key="3">
    <source>
        <dbReference type="Pfam" id="PF20642"/>
    </source>
</evidence>
<feature type="compositionally biased region" description="Low complexity" evidence="1">
    <location>
        <begin position="1016"/>
        <end position="1032"/>
    </location>
</feature>
<sequence>MDYQFPQELFPSFYNCGPPNLVQKHNAGGWASYDQVKPQVGSGPLSTWTFTSRHQVGGELWRQVEPVAVPLLAPKHAILSPLTPPDPMNFTEHMNNFFMDHSLDAFGCMSNVLSEHFSFKLKGQKEKYFKDAVRMGRVTYFLDLLKVKMCEQKYPCRKLARHSCQLYDVVHSIPPELLGSLLYDELAEQRDRLLFSEGTTGGALSFVPFSQSDGGSQHGCLLYPGNPALNTLNFHKVELQHHRSGPFCVDTSSKPFSFPLRGPVRQISTASLFGECCVAVRSDYLCGVWRFSERNEPQALQVVSTSEVATCISASPHVLGEVLVASESGAANLWTVGKGMQKVRHEDSNLYFNAKSPWRWCEFTAHPRVVLYADRTGVDLTDIRVSPASCHTLFRISSTADCRSGERLVLSRYLGDSHSFHHLITTQYSAYIMDERFPCVPMLKWDHMMTSPPIFCHIVPGCASSSLSAGEATTKVLLSSQSSQEIMMLQYAGGRGNACFSRGPPQALLRPRDSLKHLPVQIPHRLDVATNRLSSYAAGLTCIQKAAEGGGGGEECMCVLQLTEAGDIFYQILEHKQPDTDESQPRAEEGDLKPRQQISPGMTTRARKTAESLPPDSQLIISETSSDEDVVGPTQGPSRIVPETPERGQQASSFSEDSESEMNRNRRRMQLQVVVNDDSGAEEEIGFDVGVNDKAVEVEEIVSGASRRKTPVKLSSGALVTWKHWLQKLMQKTYENKHRSHLLQHFKANTQGLLCIPEGDQGTSRQDKCMQSLRKELRLGMSRRSLLVHSMVSTSLRPPHVVPLPNQFNTNVWTDPLSHRLTLSWQGEEAWQKWWKDQLGFTKEAKVQALRRRRRKEKEAKQATGRRLNLSASFTSSVSYQSALDDLSDSAGWSSGVSQAAWSDTEDRGRLSQFLSMSEGETSRAATPSTVLNDTPTATPTPTPTATPQRDKRSNPQQTPSRTTTLPQTQTLGLDFTPASQRRSKRPADDYLESLFAPQDDPSQSHYLDEGSSTNPLLASSQLRSSQSIPLRNYSVDLTRMNFGSPGSSQSKSQSKSQSYSQSQSSQGRLSQASQPKKKSRMGF</sequence>
<evidence type="ECO:0000313" key="5">
    <source>
        <dbReference type="Proteomes" id="UP000695023"/>
    </source>
</evidence>
<feature type="compositionally biased region" description="Basic and acidic residues" evidence="1">
    <location>
        <begin position="576"/>
        <end position="594"/>
    </location>
</feature>
<feature type="compositionally biased region" description="Low complexity" evidence="1">
    <location>
        <begin position="956"/>
        <end position="974"/>
    </location>
</feature>
<dbReference type="Pfam" id="PF20641">
    <property type="entry name" value="TAF1C_beta-prop"/>
    <property type="match status" value="1"/>
</dbReference>
<protein>
    <submittedName>
        <fullName evidence="6">TATA box-binding protein-associated factor RNA polymerase I subunit C isoform X1</fullName>
    </submittedName>
    <submittedName>
        <fullName evidence="4">TATA-box binding protein associated factor, RNA polymerase I subunit C</fullName>
    </submittedName>
</protein>
<feature type="region of interest" description="Disordered" evidence="1">
    <location>
        <begin position="576"/>
        <end position="668"/>
    </location>
</feature>
<feature type="region of interest" description="Disordered" evidence="1">
    <location>
        <begin position="917"/>
        <end position="1084"/>
    </location>
</feature>
<dbReference type="GO" id="GO:0001650">
    <property type="term" value="C:fibrillar center"/>
    <property type="evidence" value="ECO:0007669"/>
    <property type="project" value="TreeGrafter"/>
</dbReference>
<keyword evidence="5" id="KW-1185">Reference proteome</keyword>
<dbReference type="InterPro" id="IPR049090">
    <property type="entry name" value="TAF1C_HB"/>
</dbReference>
<evidence type="ECO:0000256" key="1">
    <source>
        <dbReference type="SAM" id="MobiDB-lite"/>
    </source>
</evidence>
<proteinExistence type="predicted"/>
<gene>
    <name evidence="6" type="primary">taf1c</name>
</gene>
<dbReference type="GeneID" id="102201013"/>
<reference evidence="6" key="2">
    <citation type="submission" date="2025-04" db="UniProtKB">
        <authorList>
            <consortium name="RefSeq"/>
        </authorList>
    </citation>
    <scope>IDENTIFICATION</scope>
</reference>
<evidence type="ECO:0000259" key="2">
    <source>
        <dbReference type="Pfam" id="PF20641"/>
    </source>
</evidence>
<dbReference type="AlphaFoldDB" id="A0A3B4GCU3"/>
<dbReference type="GO" id="GO:0001164">
    <property type="term" value="F:RNA polymerase I core promoter sequence-specific DNA binding"/>
    <property type="evidence" value="ECO:0007669"/>
    <property type="project" value="TreeGrafter"/>
</dbReference>
<accession>A0A3B4GCU3</accession>
<dbReference type="CTD" id="9013"/>
<dbReference type="Pfam" id="PF20642">
    <property type="entry name" value="TAF1C_HB"/>
    <property type="match status" value="1"/>
</dbReference>
<organism evidence="4">
    <name type="scientific">Pundamilia nyererei</name>
    <dbReference type="NCBI Taxonomy" id="303518"/>
    <lineage>
        <taxon>Eukaryota</taxon>
        <taxon>Metazoa</taxon>
        <taxon>Chordata</taxon>
        <taxon>Craniata</taxon>
        <taxon>Vertebrata</taxon>
        <taxon>Euteleostomi</taxon>
        <taxon>Actinopterygii</taxon>
        <taxon>Neopterygii</taxon>
        <taxon>Teleostei</taxon>
        <taxon>Neoteleostei</taxon>
        <taxon>Acanthomorphata</taxon>
        <taxon>Ovalentaria</taxon>
        <taxon>Cichlomorphae</taxon>
        <taxon>Cichliformes</taxon>
        <taxon>Cichlidae</taxon>
        <taxon>African cichlids</taxon>
        <taxon>Pseudocrenilabrinae</taxon>
        <taxon>Haplochromini</taxon>
        <taxon>Pundamilia</taxon>
    </lineage>
</organism>
<dbReference type="Ensembl" id="ENSPNYT00000020407.1">
    <property type="protein sequence ID" value="ENSPNYP00000019914.1"/>
    <property type="gene ID" value="ENSPNYG00000015080.1"/>
</dbReference>
<name>A0A3B4GCU3_9CICH</name>
<dbReference type="STRING" id="303518.ENSPNYP00000019914"/>
<evidence type="ECO:0000313" key="6">
    <source>
        <dbReference type="RefSeq" id="XP_005725556.1"/>
    </source>
</evidence>
<dbReference type="OrthoDB" id="2382881at2759"/>
<dbReference type="InterPro" id="IPR038801">
    <property type="entry name" value="TAF1C"/>
</dbReference>
<feature type="compositionally biased region" description="Polar residues" evidence="1">
    <location>
        <begin position="1001"/>
        <end position="1015"/>
    </location>
</feature>
<feature type="domain" description="TAF1C helical bundle" evidence="3">
    <location>
        <begin position="531"/>
        <end position="858"/>
    </location>
</feature>
<dbReference type="GeneTree" id="ENSGT00390000010767"/>
<feature type="compositionally biased region" description="Low complexity" evidence="1">
    <location>
        <begin position="1045"/>
        <end position="1075"/>
    </location>
</feature>
<feature type="domain" description="TAF1C beta-propeller" evidence="2">
    <location>
        <begin position="278"/>
        <end position="415"/>
    </location>
</feature>
<feature type="compositionally biased region" description="Polar residues" evidence="1">
    <location>
        <begin position="917"/>
        <end position="934"/>
    </location>
</feature>
<evidence type="ECO:0000313" key="4">
    <source>
        <dbReference type="Ensembl" id="ENSPNYP00000019914.1"/>
    </source>
</evidence>